<dbReference type="EC" id="3.5.4.3" evidence="3 7"/>
<evidence type="ECO:0000256" key="4">
    <source>
        <dbReference type="ARBA" id="ARBA00022723"/>
    </source>
</evidence>
<comment type="similarity">
    <text evidence="2 7">Belongs to the metallo-dependent hydrolases superfamily. ATZ/TRZ family.</text>
</comment>
<evidence type="ECO:0000256" key="3">
    <source>
        <dbReference type="ARBA" id="ARBA00012781"/>
    </source>
</evidence>
<evidence type="ECO:0000256" key="6">
    <source>
        <dbReference type="ARBA" id="ARBA00022833"/>
    </source>
</evidence>
<evidence type="ECO:0000256" key="5">
    <source>
        <dbReference type="ARBA" id="ARBA00022801"/>
    </source>
</evidence>
<keyword evidence="5 7" id="KW-0378">Hydrolase</keyword>
<dbReference type="GO" id="GO:0008270">
    <property type="term" value="F:zinc ion binding"/>
    <property type="evidence" value="ECO:0007669"/>
    <property type="project" value="UniProtKB-UniRule"/>
</dbReference>
<dbReference type="GO" id="GO:0005829">
    <property type="term" value="C:cytosol"/>
    <property type="evidence" value="ECO:0007669"/>
    <property type="project" value="TreeGrafter"/>
</dbReference>
<evidence type="ECO:0000259" key="8">
    <source>
        <dbReference type="Pfam" id="PF01979"/>
    </source>
</evidence>
<organism evidence="9 10">
    <name type="scientific">Seminavis robusta</name>
    <dbReference type="NCBI Taxonomy" id="568900"/>
    <lineage>
        <taxon>Eukaryota</taxon>
        <taxon>Sar</taxon>
        <taxon>Stramenopiles</taxon>
        <taxon>Ochrophyta</taxon>
        <taxon>Bacillariophyta</taxon>
        <taxon>Bacillariophyceae</taxon>
        <taxon>Bacillariophycidae</taxon>
        <taxon>Naviculales</taxon>
        <taxon>Naviculaceae</taxon>
        <taxon>Seminavis</taxon>
    </lineage>
</organism>
<dbReference type="Gene3D" id="3.20.20.140">
    <property type="entry name" value="Metal-dependent hydrolases"/>
    <property type="match status" value="1"/>
</dbReference>
<keyword evidence="4 7" id="KW-0479">Metal-binding</keyword>
<reference evidence="9" key="1">
    <citation type="submission" date="2020-06" db="EMBL/GenBank/DDBJ databases">
        <authorList>
            <consortium name="Plant Systems Biology data submission"/>
        </authorList>
    </citation>
    <scope>NUCLEOTIDE SEQUENCE</scope>
    <source>
        <strain evidence="9">D6</strain>
    </source>
</reference>
<dbReference type="Pfam" id="PF01979">
    <property type="entry name" value="Amidohydro_1"/>
    <property type="match status" value="1"/>
</dbReference>
<dbReference type="InterPro" id="IPR011059">
    <property type="entry name" value="Metal-dep_hydrolase_composite"/>
</dbReference>
<comment type="pathway">
    <text evidence="1 7">Purine metabolism; guanine degradation; xanthine from guanine: step 1/1.</text>
</comment>
<dbReference type="PANTHER" id="PTHR11271:SF6">
    <property type="entry name" value="GUANINE DEAMINASE"/>
    <property type="match status" value="1"/>
</dbReference>
<dbReference type="PANTHER" id="PTHR11271">
    <property type="entry name" value="GUANINE DEAMINASE"/>
    <property type="match status" value="1"/>
</dbReference>
<dbReference type="SUPFAM" id="SSF51556">
    <property type="entry name" value="Metallo-dependent hydrolases"/>
    <property type="match status" value="1"/>
</dbReference>
<dbReference type="OrthoDB" id="194468at2759"/>
<comment type="caution">
    <text evidence="9">The sequence shown here is derived from an EMBL/GenBank/DDBJ whole genome shotgun (WGS) entry which is preliminary data.</text>
</comment>
<dbReference type="EMBL" id="CAICTM010001213">
    <property type="protein sequence ID" value="CAB9521635.1"/>
    <property type="molecule type" value="Genomic_DNA"/>
</dbReference>
<comment type="catalytic activity">
    <reaction evidence="7">
        <text>guanine + H2O + H(+) = xanthine + NH4(+)</text>
        <dbReference type="Rhea" id="RHEA:14665"/>
        <dbReference type="ChEBI" id="CHEBI:15377"/>
        <dbReference type="ChEBI" id="CHEBI:15378"/>
        <dbReference type="ChEBI" id="CHEBI:16235"/>
        <dbReference type="ChEBI" id="CHEBI:17712"/>
        <dbReference type="ChEBI" id="CHEBI:28938"/>
        <dbReference type="EC" id="3.5.4.3"/>
    </reaction>
</comment>
<gene>
    <name evidence="9" type="ORF">SEMRO_1215_G253250.1</name>
</gene>
<comment type="cofactor">
    <cofactor evidence="7">
        <name>Zn(2+)</name>
        <dbReference type="ChEBI" id="CHEBI:29105"/>
    </cofactor>
    <text evidence="7">Binds 1 zinc ion per subunit.</text>
</comment>
<dbReference type="GO" id="GO:0008892">
    <property type="term" value="F:guanine deaminase activity"/>
    <property type="evidence" value="ECO:0007669"/>
    <property type="project" value="UniProtKB-UniRule"/>
</dbReference>
<evidence type="ECO:0000256" key="2">
    <source>
        <dbReference type="ARBA" id="ARBA00006745"/>
    </source>
</evidence>
<evidence type="ECO:0000313" key="9">
    <source>
        <dbReference type="EMBL" id="CAB9521635.1"/>
    </source>
</evidence>
<dbReference type="InterPro" id="IPR006680">
    <property type="entry name" value="Amidohydro-rel"/>
</dbReference>
<evidence type="ECO:0000256" key="7">
    <source>
        <dbReference type="RuleBase" id="RU366009"/>
    </source>
</evidence>
<dbReference type="InterPro" id="IPR051607">
    <property type="entry name" value="Metallo-dep_hydrolases"/>
</dbReference>
<dbReference type="SUPFAM" id="SSF51338">
    <property type="entry name" value="Composite domain of metallo-dependent hydrolases"/>
    <property type="match status" value="1"/>
</dbReference>
<dbReference type="GO" id="GO:0006147">
    <property type="term" value="P:guanine catabolic process"/>
    <property type="evidence" value="ECO:0007669"/>
    <property type="project" value="UniProtKB-UniRule"/>
</dbReference>
<dbReference type="AlphaFoldDB" id="A0A9N8HR15"/>
<accession>A0A9N8HR15</accession>
<dbReference type="NCBIfam" id="TIGR02967">
    <property type="entry name" value="guan_deamin"/>
    <property type="match status" value="1"/>
</dbReference>
<proteinExistence type="inferred from homology"/>
<dbReference type="InterPro" id="IPR032466">
    <property type="entry name" value="Metal_Hydrolase"/>
</dbReference>
<evidence type="ECO:0000256" key="1">
    <source>
        <dbReference type="ARBA" id="ARBA00004984"/>
    </source>
</evidence>
<dbReference type="InterPro" id="IPR014311">
    <property type="entry name" value="Guanine_deaminase"/>
</dbReference>
<comment type="function">
    <text evidence="7">Catalyzes the hydrolytic deamination of guanine, producing xanthine and ammonia.</text>
</comment>
<feature type="domain" description="Amidohydrolase-related" evidence="8">
    <location>
        <begin position="114"/>
        <end position="507"/>
    </location>
</feature>
<keyword evidence="6 7" id="KW-0862">Zinc</keyword>
<sequence>MAAESKSPCHHPSNIENVDLQNLRWVLQGNVAVLTGNPFDPVVQDQYDKVASVVDEDCIWLGPGLQLLLDHVLAVSQEGKIVWLAPARDSQSVLQSAQQLQNCHFIRLESTLEFLCPGMIDLHIHAPQFSYTGTATDLPLTGPDGWLETYTFPAERRLKNNLPLARRVYQCVVQTTLENGTTTAVYFGTLHLKPNQILVDVCLEYGQRALVGKVCMDRNAPHDYVQTLEENIEETRELIHYIEHHPQNSNPLVLPLITPRFIPTCSPELLTALGDIAAEHPNCHITSHISESIDEVAWSKHLDEQDHGIMDRTDAAMFHSHKLLTDRCIMAHGVHLSDADADILMEQGTAVAHCPLSNFFFAGGVFPCRRMMQRGNKVGLGTDVAGGYSPSMLQAARTTVVASQSLQAMHTQMEQQPTTNDTTESILDYRHAFYLATLGGAEALGLQHQIGNLQVGMSFDAFILSAKGKSNITVFPDFDSLADVFQKLLVLGDDRNISHVFVKGREVKRQFQVTSCSP</sequence>
<dbReference type="Gene3D" id="2.30.40.10">
    <property type="entry name" value="Urease, subunit C, domain 1"/>
    <property type="match status" value="1"/>
</dbReference>
<dbReference type="Proteomes" id="UP001153069">
    <property type="component" value="Unassembled WGS sequence"/>
</dbReference>
<protein>
    <recommendedName>
        <fullName evidence="3 7">Guanine deaminase</fullName>
        <shortName evidence="7">Guanase</shortName>
        <ecNumber evidence="3 7">3.5.4.3</ecNumber>
    </recommendedName>
    <alternativeName>
        <fullName evidence="7">Guanine aminohydrolase</fullName>
    </alternativeName>
</protein>
<name>A0A9N8HR15_9STRA</name>
<evidence type="ECO:0000313" key="10">
    <source>
        <dbReference type="Proteomes" id="UP001153069"/>
    </source>
</evidence>
<keyword evidence="10" id="KW-1185">Reference proteome</keyword>